<evidence type="ECO:0000313" key="1">
    <source>
        <dbReference type="Proteomes" id="UP000887563"/>
    </source>
</evidence>
<evidence type="ECO:0000313" key="2">
    <source>
        <dbReference type="WBParaSite" id="Minc3s00001g00004"/>
    </source>
</evidence>
<name>A0A914KH04_MELIC</name>
<protein>
    <submittedName>
        <fullName evidence="2">Uncharacterized protein</fullName>
    </submittedName>
</protein>
<reference evidence="2" key="1">
    <citation type="submission" date="2022-11" db="UniProtKB">
        <authorList>
            <consortium name="WormBaseParasite"/>
        </authorList>
    </citation>
    <scope>IDENTIFICATION</scope>
</reference>
<dbReference type="AlphaFoldDB" id="A0A914KH04"/>
<organism evidence="1 2">
    <name type="scientific">Meloidogyne incognita</name>
    <name type="common">Southern root-knot nematode worm</name>
    <name type="synonym">Oxyuris incognita</name>
    <dbReference type="NCBI Taxonomy" id="6306"/>
    <lineage>
        <taxon>Eukaryota</taxon>
        <taxon>Metazoa</taxon>
        <taxon>Ecdysozoa</taxon>
        <taxon>Nematoda</taxon>
        <taxon>Chromadorea</taxon>
        <taxon>Rhabditida</taxon>
        <taxon>Tylenchina</taxon>
        <taxon>Tylenchomorpha</taxon>
        <taxon>Tylenchoidea</taxon>
        <taxon>Meloidogynidae</taxon>
        <taxon>Meloidogyninae</taxon>
        <taxon>Meloidogyne</taxon>
        <taxon>Meloidogyne incognita group</taxon>
    </lineage>
</organism>
<proteinExistence type="predicted"/>
<accession>A0A914KH04</accession>
<dbReference type="Proteomes" id="UP000887563">
    <property type="component" value="Unplaced"/>
</dbReference>
<sequence length="56" mass="6825">MNWNLRYEEYSKQNNINFRYGNPESLLLSRLSPFAYSLLVYPTSSPNYWCYFQPTF</sequence>
<keyword evidence="1" id="KW-1185">Reference proteome</keyword>
<dbReference type="WBParaSite" id="Minc3s00001g00004">
    <property type="protein sequence ID" value="Minc3s00001g00004"/>
    <property type="gene ID" value="Minc3s00001g00004"/>
</dbReference>